<evidence type="ECO:0000256" key="1">
    <source>
        <dbReference type="SAM" id="MobiDB-lite"/>
    </source>
</evidence>
<comment type="caution">
    <text evidence="2">The sequence shown here is derived from an EMBL/GenBank/DDBJ whole genome shotgun (WGS) entry which is preliminary data.</text>
</comment>
<gene>
    <name evidence="2" type="ORF">GCM10011383_07000</name>
</gene>
<feature type="compositionally biased region" description="Low complexity" evidence="1">
    <location>
        <begin position="13"/>
        <end position="24"/>
    </location>
</feature>
<evidence type="ECO:0000313" key="2">
    <source>
        <dbReference type="EMBL" id="GGE98785.1"/>
    </source>
</evidence>
<dbReference type="Proteomes" id="UP000632273">
    <property type="component" value="Unassembled WGS sequence"/>
</dbReference>
<accession>A0ABQ1TLX4</accession>
<sequence length="44" mass="5142">MLERPEPEQAYKQEQPVAMQQPVQAVPLGQPASVLRLVWEREQR</sequence>
<dbReference type="EMBL" id="BMHT01000001">
    <property type="protein sequence ID" value="GGE98785.1"/>
    <property type="molecule type" value="Genomic_DNA"/>
</dbReference>
<organism evidence="2 3">
    <name type="scientific">Hymenobacter cavernae</name>
    <dbReference type="NCBI Taxonomy" id="2044852"/>
    <lineage>
        <taxon>Bacteria</taxon>
        <taxon>Pseudomonadati</taxon>
        <taxon>Bacteroidota</taxon>
        <taxon>Cytophagia</taxon>
        <taxon>Cytophagales</taxon>
        <taxon>Hymenobacteraceae</taxon>
        <taxon>Hymenobacter</taxon>
    </lineage>
</organism>
<feature type="compositionally biased region" description="Basic and acidic residues" evidence="1">
    <location>
        <begin position="1"/>
        <end position="11"/>
    </location>
</feature>
<reference evidence="3" key="1">
    <citation type="journal article" date="2019" name="Int. J. Syst. Evol. Microbiol.">
        <title>The Global Catalogue of Microorganisms (GCM) 10K type strain sequencing project: providing services to taxonomists for standard genome sequencing and annotation.</title>
        <authorList>
            <consortium name="The Broad Institute Genomics Platform"/>
            <consortium name="The Broad Institute Genome Sequencing Center for Infectious Disease"/>
            <person name="Wu L."/>
            <person name="Ma J."/>
        </authorList>
    </citation>
    <scope>NUCLEOTIDE SEQUENCE [LARGE SCALE GENOMIC DNA]</scope>
    <source>
        <strain evidence="3">CGMCC 1.15197</strain>
    </source>
</reference>
<keyword evidence="3" id="KW-1185">Reference proteome</keyword>
<name>A0ABQ1TLX4_9BACT</name>
<proteinExistence type="predicted"/>
<protein>
    <submittedName>
        <fullName evidence="2">Uncharacterized protein</fullName>
    </submittedName>
</protein>
<feature type="region of interest" description="Disordered" evidence="1">
    <location>
        <begin position="1"/>
        <end position="24"/>
    </location>
</feature>
<evidence type="ECO:0000313" key="3">
    <source>
        <dbReference type="Proteomes" id="UP000632273"/>
    </source>
</evidence>